<dbReference type="Gene3D" id="2.40.128.20">
    <property type="match status" value="1"/>
</dbReference>
<evidence type="ECO:0000313" key="3">
    <source>
        <dbReference type="Proteomes" id="UP000649617"/>
    </source>
</evidence>
<dbReference type="GO" id="GO:0046422">
    <property type="term" value="F:violaxanthin de-epoxidase activity"/>
    <property type="evidence" value="ECO:0007669"/>
    <property type="project" value="InterPro"/>
</dbReference>
<protein>
    <recommendedName>
        <fullName evidence="1">VDE lipocalin domain-containing protein</fullName>
    </recommendedName>
</protein>
<evidence type="ECO:0000259" key="1">
    <source>
        <dbReference type="Pfam" id="PF07137"/>
    </source>
</evidence>
<organism evidence="2 3">
    <name type="scientific">Symbiodinium pilosum</name>
    <name type="common">Dinoflagellate</name>
    <dbReference type="NCBI Taxonomy" id="2952"/>
    <lineage>
        <taxon>Eukaryota</taxon>
        <taxon>Sar</taxon>
        <taxon>Alveolata</taxon>
        <taxon>Dinophyceae</taxon>
        <taxon>Suessiales</taxon>
        <taxon>Symbiodiniaceae</taxon>
        <taxon>Symbiodinium</taxon>
    </lineage>
</organism>
<dbReference type="InterPro" id="IPR010788">
    <property type="entry name" value="VDE_dom"/>
</dbReference>
<comment type="caution">
    <text evidence="2">The sequence shown here is derived from an EMBL/GenBank/DDBJ whole genome shotgun (WGS) entry which is preliminary data.</text>
</comment>
<dbReference type="GO" id="GO:0010028">
    <property type="term" value="P:xanthophyll cycle"/>
    <property type="evidence" value="ECO:0007669"/>
    <property type="project" value="InterPro"/>
</dbReference>
<reference evidence="2" key="1">
    <citation type="submission" date="2021-02" db="EMBL/GenBank/DDBJ databases">
        <authorList>
            <person name="Dougan E. K."/>
            <person name="Rhodes N."/>
            <person name="Thang M."/>
            <person name="Chan C."/>
        </authorList>
    </citation>
    <scope>NUCLEOTIDE SEQUENCE</scope>
</reference>
<gene>
    <name evidence="2" type="ORF">SPIL2461_LOCUS6492</name>
</gene>
<feature type="domain" description="VDE lipocalin" evidence="1">
    <location>
        <begin position="147"/>
        <end position="388"/>
    </location>
</feature>
<dbReference type="InterPro" id="IPR044682">
    <property type="entry name" value="VDE"/>
</dbReference>
<dbReference type="PANTHER" id="PTHR33970:SF2">
    <property type="entry name" value="OS01G0716400 PROTEIN"/>
    <property type="match status" value="1"/>
</dbReference>
<dbReference type="Proteomes" id="UP000649617">
    <property type="component" value="Unassembled WGS sequence"/>
</dbReference>
<dbReference type="OrthoDB" id="420426at2759"/>
<dbReference type="PANTHER" id="PTHR33970">
    <property type="entry name" value="VIOLAXANTHIN DE-EPOXIDASE, CHLOROPLASTIC-RELATED"/>
    <property type="match status" value="1"/>
</dbReference>
<keyword evidence="3" id="KW-1185">Reference proteome</keyword>
<name>A0A812N4S6_SYMPI</name>
<dbReference type="InterPro" id="IPR012674">
    <property type="entry name" value="Calycin"/>
</dbReference>
<sequence>MADGLGFHSPAKWTEAVNHLSAKLRGAVPGLEVRLVLEPEMVPDDLGKASLCACINVPRTTCELLSSFENLLVLSSPDGVSSLARLVPRQSTGRSANEVLERCIELWSRQTSEDCLYALLFAVHFAVMPVEFVAQEPQIDTLDKVFTLCTECLSQAISAGLDSEARACLSCQSGCDVRDQTQMYRCTVSHESAPLASLVRCFERRGVFDCEARIPDIQFDPLSDFRGKQLSLELAWEIMEGHWSDDPASCSWRPVLGQNPAYDYFPCQFNSWYRDPRGNRGWYDPVFKVVTLDGREVWRKRHYRVLPGDLPGSFNLSTEDNGISLQEYWRIVDADDGLSWAVLHYAGAAARVGQSYTGSLLVSKDGCLPASIPSERIAAAFQRAGVAKFELYAINQGEACLTGGACGKPPLTEFAGLRRYQSQLAAS</sequence>
<accession>A0A812N4S6</accession>
<dbReference type="EMBL" id="CAJNIZ010009813">
    <property type="protein sequence ID" value="CAE7288759.1"/>
    <property type="molecule type" value="Genomic_DNA"/>
</dbReference>
<proteinExistence type="predicted"/>
<dbReference type="Pfam" id="PF07137">
    <property type="entry name" value="VDE"/>
    <property type="match status" value="1"/>
</dbReference>
<evidence type="ECO:0000313" key="2">
    <source>
        <dbReference type="EMBL" id="CAE7288759.1"/>
    </source>
</evidence>
<dbReference type="AlphaFoldDB" id="A0A812N4S6"/>